<gene>
    <name evidence="3" type="ORF">E1163_14895</name>
</gene>
<evidence type="ECO:0000313" key="3">
    <source>
        <dbReference type="EMBL" id="MTI26243.1"/>
    </source>
</evidence>
<feature type="transmembrane region" description="Helical" evidence="2">
    <location>
        <begin position="7"/>
        <end position="27"/>
    </location>
</feature>
<reference evidence="3 4" key="1">
    <citation type="submission" date="2019-02" db="EMBL/GenBank/DDBJ databases">
        <authorList>
            <person name="Goldberg S.R."/>
            <person name="Haltli B.A."/>
            <person name="Correa H."/>
            <person name="Russell K.G."/>
        </authorList>
    </citation>
    <scope>NUCLEOTIDE SEQUENCE [LARGE SCALE GENOMIC DNA]</scope>
    <source>
        <strain evidence="3 4">JCM 16186</strain>
    </source>
</reference>
<feature type="coiled-coil region" evidence="1">
    <location>
        <begin position="66"/>
        <end position="167"/>
    </location>
</feature>
<keyword evidence="2" id="KW-1133">Transmembrane helix</keyword>
<accession>A0ABW9RQ10</accession>
<sequence length="290" mass="32373">MKTSKETIIAGVVTVMFFTALGFALFYSSDNKTLNRDLKAEKLKSEKMLSQKLALDKDISKLKADIGNYQGKNKQLDGKLADMQKRLVKKENELSALMKQKALSDSRYKKQAAELASYKKQMEEEIAALNESLADMKFKNSYLQNSVATLEKNNSELNKRNSFLNESAGNNYGVEALKKNQKLTISSKKTKEIVLGFDVPASLASNLTLTVITPDGKKANSATSREISYTIIEENEPVLLASTEMVADFGTSSKRVALSYKPSEKFKKGVYKIDIYHQNTYLGSTQIKLK</sequence>
<dbReference type="Gene3D" id="1.10.287.1490">
    <property type="match status" value="1"/>
</dbReference>
<keyword evidence="4" id="KW-1185">Reference proteome</keyword>
<keyword evidence="2" id="KW-0472">Membrane</keyword>
<keyword evidence="2" id="KW-0812">Transmembrane</keyword>
<dbReference type="Proteomes" id="UP000798808">
    <property type="component" value="Unassembled WGS sequence"/>
</dbReference>
<evidence type="ECO:0000313" key="4">
    <source>
        <dbReference type="Proteomes" id="UP000798808"/>
    </source>
</evidence>
<evidence type="ECO:0000256" key="2">
    <source>
        <dbReference type="SAM" id="Phobius"/>
    </source>
</evidence>
<comment type="caution">
    <text evidence="3">The sequence shown here is derived from an EMBL/GenBank/DDBJ whole genome shotgun (WGS) entry which is preliminary data.</text>
</comment>
<name>A0ABW9RQ10_9BACT</name>
<dbReference type="RefSeq" id="WP_155173202.1">
    <property type="nucleotide sequence ID" value="NZ_BAAAFL010000029.1"/>
</dbReference>
<evidence type="ECO:0008006" key="5">
    <source>
        <dbReference type="Google" id="ProtNLM"/>
    </source>
</evidence>
<organism evidence="3 4">
    <name type="scientific">Fulvivirga kasyanovii</name>
    <dbReference type="NCBI Taxonomy" id="396812"/>
    <lineage>
        <taxon>Bacteria</taxon>
        <taxon>Pseudomonadati</taxon>
        <taxon>Bacteroidota</taxon>
        <taxon>Cytophagia</taxon>
        <taxon>Cytophagales</taxon>
        <taxon>Fulvivirgaceae</taxon>
        <taxon>Fulvivirga</taxon>
    </lineage>
</organism>
<proteinExistence type="predicted"/>
<dbReference type="EMBL" id="SMLW01000571">
    <property type="protein sequence ID" value="MTI26243.1"/>
    <property type="molecule type" value="Genomic_DNA"/>
</dbReference>
<keyword evidence="1" id="KW-0175">Coiled coil</keyword>
<evidence type="ECO:0000256" key="1">
    <source>
        <dbReference type="SAM" id="Coils"/>
    </source>
</evidence>
<protein>
    <recommendedName>
        <fullName evidence="5">Chromosome partitioning protein ParA</fullName>
    </recommendedName>
</protein>